<name>A0A401YCS4_9ACTN</name>
<evidence type="ECO:0000313" key="2">
    <source>
        <dbReference type="Proteomes" id="UP000286931"/>
    </source>
</evidence>
<sequence>MGEWSQRVEVGAILSVASEDGAGVSAGTRSVERA</sequence>
<dbReference type="EMBL" id="BIFH01000013">
    <property type="protein sequence ID" value="GCD92372.1"/>
    <property type="molecule type" value="Genomic_DNA"/>
</dbReference>
<dbReference type="Proteomes" id="UP000286931">
    <property type="component" value="Unassembled WGS sequence"/>
</dbReference>
<proteinExistence type="predicted"/>
<evidence type="ECO:0000313" key="1">
    <source>
        <dbReference type="EMBL" id="GCD92372.1"/>
    </source>
</evidence>
<accession>A0A401YCS4</accession>
<gene>
    <name evidence="1" type="ORF">EHYA_00010</name>
</gene>
<organism evidence="1 2">
    <name type="scientific">Embleya hyalina</name>
    <dbReference type="NCBI Taxonomy" id="516124"/>
    <lineage>
        <taxon>Bacteria</taxon>
        <taxon>Bacillati</taxon>
        <taxon>Actinomycetota</taxon>
        <taxon>Actinomycetes</taxon>
        <taxon>Kitasatosporales</taxon>
        <taxon>Streptomycetaceae</taxon>
        <taxon>Embleya</taxon>
    </lineage>
</organism>
<protein>
    <submittedName>
        <fullName evidence="1">Uncharacterized protein</fullName>
    </submittedName>
</protein>
<dbReference type="AlphaFoldDB" id="A0A401YCS4"/>
<keyword evidence="2" id="KW-1185">Reference proteome</keyword>
<reference evidence="1 2" key="1">
    <citation type="submission" date="2018-12" db="EMBL/GenBank/DDBJ databases">
        <title>Draft genome sequence of Embleya hyalina NBRC 13850T.</title>
        <authorList>
            <person name="Komaki H."/>
            <person name="Hosoyama A."/>
            <person name="Kimura A."/>
            <person name="Ichikawa N."/>
            <person name="Tamura T."/>
        </authorList>
    </citation>
    <scope>NUCLEOTIDE SEQUENCE [LARGE SCALE GENOMIC DNA]</scope>
    <source>
        <strain evidence="1 2">NBRC 13850</strain>
    </source>
</reference>
<comment type="caution">
    <text evidence="1">The sequence shown here is derived from an EMBL/GenBank/DDBJ whole genome shotgun (WGS) entry which is preliminary data.</text>
</comment>